<sequence length="195" mass="22556">MRCEAWGFGLRLILAFIVWSLIAGPLLPFYARAVTPVAQGIVRWLRPHDASIVFTDAYPEVIWQTLLPSQEGVTERISFRFLSYNLILYLALLSAIPRLLLKHRVVLLLTGLPLFLTFHVVDLLLTVESRLLTHLQPQSYTFWRHFNPWFLAVKFYASFSVMALKQVFPVFVLFVQWLGMKKLAERTSRPPLLVS</sequence>
<keyword evidence="1" id="KW-1133">Transmembrane helix</keyword>
<organism evidence="2 3">
    <name type="scientific">Handelsmanbacteria sp. (strain RIFCSPLOWO2_12_FULL_64_10)</name>
    <dbReference type="NCBI Taxonomy" id="1817868"/>
    <lineage>
        <taxon>Bacteria</taxon>
        <taxon>Candidatus Handelsmaniibacteriota</taxon>
    </lineage>
</organism>
<keyword evidence="1" id="KW-0472">Membrane</keyword>
<protein>
    <submittedName>
        <fullName evidence="2">Uncharacterized protein</fullName>
    </submittedName>
</protein>
<comment type="caution">
    <text evidence="2">The sequence shown here is derived from an EMBL/GenBank/DDBJ whole genome shotgun (WGS) entry which is preliminary data.</text>
</comment>
<dbReference type="AlphaFoldDB" id="A0A1F6C2U6"/>
<dbReference type="EMBL" id="MFKF01000433">
    <property type="protein sequence ID" value="OGG43509.1"/>
    <property type="molecule type" value="Genomic_DNA"/>
</dbReference>
<keyword evidence="1" id="KW-0812">Transmembrane</keyword>
<feature type="transmembrane region" description="Helical" evidence="1">
    <location>
        <begin position="105"/>
        <end position="125"/>
    </location>
</feature>
<feature type="transmembrane region" description="Helical" evidence="1">
    <location>
        <begin position="12"/>
        <end position="31"/>
    </location>
</feature>
<gene>
    <name evidence="2" type="ORF">A3F84_29560</name>
</gene>
<feature type="transmembrane region" description="Helical" evidence="1">
    <location>
        <begin position="77"/>
        <end position="96"/>
    </location>
</feature>
<reference evidence="2 3" key="1">
    <citation type="journal article" date="2016" name="Nat. Commun.">
        <title>Thousands of microbial genomes shed light on interconnected biogeochemical processes in an aquifer system.</title>
        <authorList>
            <person name="Anantharaman K."/>
            <person name="Brown C.T."/>
            <person name="Hug L.A."/>
            <person name="Sharon I."/>
            <person name="Castelle C.J."/>
            <person name="Probst A.J."/>
            <person name="Thomas B.C."/>
            <person name="Singh A."/>
            <person name="Wilkins M.J."/>
            <person name="Karaoz U."/>
            <person name="Brodie E.L."/>
            <person name="Williams K.H."/>
            <person name="Hubbard S.S."/>
            <person name="Banfield J.F."/>
        </authorList>
    </citation>
    <scope>NUCLEOTIDE SEQUENCE [LARGE SCALE GENOMIC DNA]</scope>
    <source>
        <strain evidence="3">RIFCSPLOWO2_12_FULL_64_10</strain>
    </source>
</reference>
<evidence type="ECO:0000313" key="3">
    <source>
        <dbReference type="Proteomes" id="UP000178606"/>
    </source>
</evidence>
<evidence type="ECO:0000256" key="1">
    <source>
        <dbReference type="SAM" id="Phobius"/>
    </source>
</evidence>
<evidence type="ECO:0000313" key="2">
    <source>
        <dbReference type="EMBL" id="OGG43509.1"/>
    </source>
</evidence>
<name>A0A1F6C2U6_HANXR</name>
<accession>A0A1F6C2U6</accession>
<feature type="transmembrane region" description="Helical" evidence="1">
    <location>
        <begin position="155"/>
        <end position="179"/>
    </location>
</feature>
<dbReference type="Proteomes" id="UP000178606">
    <property type="component" value="Unassembled WGS sequence"/>
</dbReference>
<proteinExistence type="predicted"/>